<proteinExistence type="predicted"/>
<sequence length="267" mass="30078">MNAESVSQSKSTLQTVRENLEESKGRSETWIKAYVLLSSLLNFAVIGISAFLQKRFDEIKKDFGSCPDRWLEKQGRSIHDWNVCTTVVLCVHAVHVLLKYLSAYYERLFDPASVAYKCDTPGEKASNSVKCGLFKAASVFLKCVESFLYVASLILPTITWAYFNIFPFDTLNSLLHGKIEGTDEYNYNEVWRSCVPKHTDDVYNVTTAMTVMGLCSLWLVVVADFGKNRSKICLALLDEHELNSSAKNKIGRPGGSRAPTRRNQIHV</sequence>
<evidence type="ECO:0000256" key="2">
    <source>
        <dbReference type="SAM" id="Phobius"/>
    </source>
</evidence>
<gene>
    <name evidence="3" type="ORF">CYMTET_47218</name>
</gene>
<reference evidence="3 4" key="1">
    <citation type="journal article" date="2015" name="Genome Biol. Evol.">
        <title>Comparative Genomics of a Bacterivorous Green Alga Reveals Evolutionary Causalities and Consequences of Phago-Mixotrophic Mode of Nutrition.</title>
        <authorList>
            <person name="Burns J.A."/>
            <person name="Paasch A."/>
            <person name="Narechania A."/>
            <person name="Kim E."/>
        </authorList>
    </citation>
    <scope>NUCLEOTIDE SEQUENCE [LARGE SCALE GENOMIC DNA]</scope>
    <source>
        <strain evidence="3 4">PLY_AMNH</strain>
    </source>
</reference>
<dbReference type="Proteomes" id="UP001190700">
    <property type="component" value="Unassembled WGS sequence"/>
</dbReference>
<evidence type="ECO:0000256" key="1">
    <source>
        <dbReference type="SAM" id="MobiDB-lite"/>
    </source>
</evidence>
<feature type="transmembrane region" description="Helical" evidence="2">
    <location>
        <begin position="147"/>
        <end position="165"/>
    </location>
</feature>
<evidence type="ECO:0000313" key="3">
    <source>
        <dbReference type="EMBL" id="KAK3243076.1"/>
    </source>
</evidence>
<organism evidence="3 4">
    <name type="scientific">Cymbomonas tetramitiformis</name>
    <dbReference type="NCBI Taxonomy" id="36881"/>
    <lineage>
        <taxon>Eukaryota</taxon>
        <taxon>Viridiplantae</taxon>
        <taxon>Chlorophyta</taxon>
        <taxon>Pyramimonadophyceae</taxon>
        <taxon>Pyramimonadales</taxon>
        <taxon>Pyramimonadaceae</taxon>
        <taxon>Cymbomonas</taxon>
    </lineage>
</organism>
<accession>A0AAE0BUK3</accession>
<feature type="transmembrane region" description="Helical" evidence="2">
    <location>
        <begin position="202"/>
        <end position="222"/>
    </location>
</feature>
<name>A0AAE0BUK3_9CHLO</name>
<dbReference type="AlphaFoldDB" id="A0AAE0BUK3"/>
<protein>
    <submittedName>
        <fullName evidence="3">Uncharacterized protein</fullName>
    </submittedName>
</protein>
<keyword evidence="2" id="KW-0812">Transmembrane</keyword>
<feature type="transmembrane region" description="Helical" evidence="2">
    <location>
        <begin position="33"/>
        <end position="52"/>
    </location>
</feature>
<dbReference type="EMBL" id="LGRX02033085">
    <property type="protein sequence ID" value="KAK3243076.1"/>
    <property type="molecule type" value="Genomic_DNA"/>
</dbReference>
<feature type="region of interest" description="Disordered" evidence="1">
    <location>
        <begin position="247"/>
        <end position="267"/>
    </location>
</feature>
<comment type="caution">
    <text evidence="3">The sequence shown here is derived from an EMBL/GenBank/DDBJ whole genome shotgun (WGS) entry which is preliminary data.</text>
</comment>
<evidence type="ECO:0000313" key="4">
    <source>
        <dbReference type="Proteomes" id="UP001190700"/>
    </source>
</evidence>
<keyword evidence="2" id="KW-1133">Transmembrane helix</keyword>
<keyword evidence="4" id="KW-1185">Reference proteome</keyword>
<keyword evidence="2" id="KW-0472">Membrane</keyword>